<dbReference type="SUPFAM" id="SSF54001">
    <property type="entry name" value="Cysteine proteinases"/>
    <property type="match status" value="1"/>
</dbReference>
<protein>
    <submittedName>
        <fullName evidence="3">Uncharacterized protein</fullName>
    </submittedName>
</protein>
<evidence type="ECO:0000313" key="4">
    <source>
        <dbReference type="Proteomes" id="UP000008514"/>
    </source>
</evidence>
<dbReference type="HOGENOM" id="CLU_027424_1_0_10"/>
<gene>
    <name evidence="3" type="ordered locus">P700755_000428</name>
</gene>
<dbReference type="EMBL" id="CP003879">
    <property type="protein sequence ID" value="AFU67451.1"/>
    <property type="molecule type" value="Genomic_DNA"/>
</dbReference>
<dbReference type="STRING" id="313595.P700755_000428"/>
<keyword evidence="4" id="KW-1185">Reference proteome</keyword>
<dbReference type="RefSeq" id="WP_015023069.1">
    <property type="nucleotide sequence ID" value="NC_018721.1"/>
</dbReference>
<evidence type="ECO:0000259" key="2">
    <source>
        <dbReference type="Pfam" id="PF12969"/>
    </source>
</evidence>
<dbReference type="OrthoDB" id="8595007at2"/>
<dbReference type="Pfam" id="PF01841">
    <property type="entry name" value="Transglut_core"/>
    <property type="match status" value="1"/>
</dbReference>
<reference evidence="3" key="2">
    <citation type="submission" date="2012-09" db="EMBL/GenBank/DDBJ databases">
        <title>The complete sequence of Psychroflexus torquis an extreme psychrophile from sea-ice that is stimulated by light.</title>
        <authorList>
            <person name="Feng S."/>
            <person name="Powell S.M."/>
            <person name="Bowman J.P."/>
        </authorList>
    </citation>
    <scope>NUCLEOTIDE SEQUENCE [LARGE SCALE GENOMIC DNA]</scope>
    <source>
        <strain evidence="3">ATCC 700755</strain>
    </source>
</reference>
<feature type="domain" description="DUF3857" evidence="2">
    <location>
        <begin position="56"/>
        <end position="211"/>
    </location>
</feature>
<dbReference type="InterPro" id="IPR002931">
    <property type="entry name" value="Transglutaminase-like"/>
</dbReference>
<dbReference type="Gene3D" id="3.10.620.30">
    <property type="match status" value="1"/>
</dbReference>
<dbReference type="eggNOG" id="COG1305">
    <property type="taxonomic scope" value="Bacteria"/>
</dbReference>
<dbReference type="AlphaFoldDB" id="K4IED9"/>
<dbReference type="InterPro" id="IPR038765">
    <property type="entry name" value="Papain-like_cys_pep_sf"/>
</dbReference>
<reference evidence="3" key="1">
    <citation type="submission" date="2006-03" db="EMBL/GenBank/DDBJ databases">
        <authorList>
            <person name="Bowman J."/>
            <person name="Ferriera S."/>
            <person name="Johnson J."/>
            <person name="Kravitz S."/>
            <person name="Halpern A."/>
            <person name="Remington K."/>
            <person name="Beeson K."/>
            <person name="Tran B."/>
            <person name="Rogers Y.-H."/>
            <person name="Friedman R."/>
            <person name="Venter J.C."/>
        </authorList>
    </citation>
    <scope>NUCLEOTIDE SEQUENCE [LARGE SCALE GENOMIC DNA]</scope>
    <source>
        <strain evidence="3">ATCC 700755</strain>
    </source>
</reference>
<dbReference type="Gene3D" id="2.60.40.3140">
    <property type="match status" value="1"/>
</dbReference>
<organism evidence="3 4">
    <name type="scientific">Psychroflexus torquis (strain ATCC 700755 / CIP 106069 / ACAM 623)</name>
    <dbReference type="NCBI Taxonomy" id="313595"/>
    <lineage>
        <taxon>Bacteria</taxon>
        <taxon>Pseudomonadati</taxon>
        <taxon>Bacteroidota</taxon>
        <taxon>Flavobacteriia</taxon>
        <taxon>Flavobacteriales</taxon>
        <taxon>Flavobacteriaceae</taxon>
        <taxon>Psychroflexus</taxon>
    </lineage>
</organism>
<evidence type="ECO:0000259" key="1">
    <source>
        <dbReference type="Pfam" id="PF01841"/>
    </source>
</evidence>
<accession>K4IED9</accession>
<evidence type="ECO:0000313" key="3">
    <source>
        <dbReference type="EMBL" id="AFU67451.1"/>
    </source>
</evidence>
<dbReference type="KEGG" id="ptq:P700755_000428"/>
<dbReference type="Proteomes" id="UP000008514">
    <property type="component" value="Chromosome"/>
</dbReference>
<dbReference type="InterPro" id="IPR024618">
    <property type="entry name" value="DUF3857"/>
</dbReference>
<dbReference type="Pfam" id="PF12969">
    <property type="entry name" value="DUF3857"/>
    <property type="match status" value="1"/>
</dbReference>
<dbReference type="Gene3D" id="2.60.120.1130">
    <property type="match status" value="1"/>
</dbReference>
<feature type="domain" description="Transglutaminase-like" evidence="1">
    <location>
        <begin position="276"/>
        <end position="363"/>
    </location>
</feature>
<name>K4IED9_PSYTT</name>
<sequence>MKNTLFLASFFVIFISSAQEKYSIANLTAELIEKSNSVIIQQDIRVIIDDYDDMTISEDKIITILNEKGMSALDAYAFYNKSTKIRNLEVTIYDALGSEIETFKERDFMDVSAVGSVSLYTDDRVKYLEYTPVSYPVTIHFEKEIKTSNTAFIKSFTPYVDYYQSIKSSTFQIENKSEIVLRSSENGFMEEVSIENDNPNLLTYSVSNLPSVSREVYSPSFETFTPKVMFALQTFELAGERGEVSNWKELGLWQHENLLKGLDQLPESTISEIKLLTQNLETTREKAKAIYEYVQNNTRYISVQIGLGGWKPISAEEVDDKKYGDCKGLTNYTKALLNLVDIESNYCVVYSGSEIQDISEDFTSMQGDHVILNIPQENEEDIWLECTSQDIPFNFLGTFTDDRKVLAVKPSGGEILRTPAYTEIDNYQKTTAEINIIEKAITADVKIKTRGTQYNNRYSLYVKNEKDINSHYLSYWDNLKEMTLISHQFSNNKEDVTFFEKVKLKADNYVKIYGNDLILDVNPFNKFQVNLPNYKVRQTPFNVSRGFVDEDEFTFNLENLTVDTEFKDISLDSEFGSYQLSFELKGNVLIVKRYFKLNKNNYQKSDYEKFVEFFSQISKYDNTKLSLKLT</sequence>
<proteinExistence type="predicted"/>